<evidence type="ECO:0000313" key="5">
    <source>
        <dbReference type="Proteomes" id="UP001497392"/>
    </source>
</evidence>
<comment type="caution">
    <text evidence="4">The sequence shown here is derived from an EMBL/GenBank/DDBJ whole genome shotgun (WGS) entry which is preliminary data.</text>
</comment>
<keyword evidence="5" id="KW-1185">Reference proteome</keyword>
<feature type="region of interest" description="Disordered" evidence="1">
    <location>
        <begin position="491"/>
        <end position="585"/>
    </location>
</feature>
<evidence type="ECO:0000259" key="3">
    <source>
        <dbReference type="Pfam" id="PF22614"/>
    </source>
</evidence>
<feature type="region of interest" description="Disordered" evidence="1">
    <location>
        <begin position="43"/>
        <end position="71"/>
    </location>
</feature>
<evidence type="ECO:0000256" key="2">
    <source>
        <dbReference type="SAM" id="Phobius"/>
    </source>
</evidence>
<dbReference type="Pfam" id="PF22614">
    <property type="entry name" value="Slo-like_RCK"/>
    <property type="match status" value="1"/>
</dbReference>
<keyword evidence="2" id="KW-0472">Membrane</keyword>
<dbReference type="Proteomes" id="UP001497392">
    <property type="component" value="Unassembled WGS sequence"/>
</dbReference>
<organism evidence="4 5">
    <name type="scientific">Coccomyxa viridis</name>
    <dbReference type="NCBI Taxonomy" id="1274662"/>
    <lineage>
        <taxon>Eukaryota</taxon>
        <taxon>Viridiplantae</taxon>
        <taxon>Chlorophyta</taxon>
        <taxon>core chlorophytes</taxon>
        <taxon>Trebouxiophyceae</taxon>
        <taxon>Trebouxiophyceae incertae sedis</taxon>
        <taxon>Coccomyxaceae</taxon>
        <taxon>Coccomyxa</taxon>
    </lineage>
</organism>
<dbReference type="Gene3D" id="3.40.50.720">
    <property type="entry name" value="NAD(P)-binding Rossmann-like Domain"/>
    <property type="match status" value="1"/>
</dbReference>
<feature type="compositionally biased region" description="Low complexity" evidence="1">
    <location>
        <begin position="53"/>
        <end position="62"/>
    </location>
</feature>
<accession>A0ABP1GIR4</accession>
<feature type="region of interest" description="Disordered" evidence="1">
    <location>
        <begin position="91"/>
        <end position="114"/>
    </location>
</feature>
<protein>
    <submittedName>
        <fullName evidence="4">G12963 protein</fullName>
    </submittedName>
</protein>
<dbReference type="PANTHER" id="PTHR31563:SF10">
    <property type="entry name" value="ION CHANNEL POLLUX-RELATED"/>
    <property type="match status" value="1"/>
</dbReference>
<dbReference type="InterPro" id="IPR003148">
    <property type="entry name" value="RCK_N"/>
</dbReference>
<proteinExistence type="predicted"/>
<evidence type="ECO:0000256" key="1">
    <source>
        <dbReference type="SAM" id="MobiDB-lite"/>
    </source>
</evidence>
<feature type="region of interest" description="Disordered" evidence="1">
    <location>
        <begin position="882"/>
        <end position="908"/>
    </location>
</feature>
<keyword evidence="2" id="KW-1133">Transmembrane helix</keyword>
<gene>
    <name evidence="4" type="primary">g12963</name>
    <name evidence="4" type="ORF">VP750_LOCUS11509</name>
</gene>
<dbReference type="InterPro" id="IPR044849">
    <property type="entry name" value="CASTOR/POLLUX/SYM8-like"/>
</dbReference>
<feature type="compositionally biased region" description="Polar residues" evidence="1">
    <location>
        <begin position="539"/>
        <end position="548"/>
    </location>
</feature>
<dbReference type="EMBL" id="CAXHTA020000021">
    <property type="protein sequence ID" value="CAL5229603.1"/>
    <property type="molecule type" value="Genomic_DNA"/>
</dbReference>
<feature type="transmembrane region" description="Helical" evidence="2">
    <location>
        <begin position="141"/>
        <end position="161"/>
    </location>
</feature>
<reference evidence="4 5" key="1">
    <citation type="submission" date="2024-06" db="EMBL/GenBank/DDBJ databases">
        <authorList>
            <person name="Kraege A."/>
            <person name="Thomma B."/>
        </authorList>
    </citation>
    <scope>NUCLEOTIDE SEQUENCE [LARGE SCALE GENOMIC DNA]</scope>
</reference>
<sequence length="908" mass="99196">MQPGVLNCVRVLELGQRTSTGYYSILAPTCAWSARRNFGTRINAAGSSGKGPGPSSSHSTPPLKRPQNFTSEPEGIFKDLEKTALNPFIDAKDASNGTAAQGRRDDQQRQESWQQMMGERWARALYSYYNWRTGSTNDLQLLILLNLTIIIIGSTLRHFIIHRNLPNGSEPTFGQDIYRVLLLLSFANGMPSADDTALERGFSLSIAGSGLIAFALTVALVQQSVRGAIEANVKTGGTLFEIDHIVVLTWGESQRDIEMVVQILEQLCAAYRAVKGRTVAVLSCRPKLEMEELFDATIPRSQRHGTRFVFRQGSPLVPENLKRVAASWASSIIVVSDCSRCPDEADAQALRAAVLLDEMKRPPGRKVQVIVEAKTRNVLRLIQSACSRRVIAVPTTQVAARRLARMVQHPAVADVSKALWSFASPSQVFLDSFPQLVGTQFGDLVCRFSDGLVLGLLNRRSGACDIAPPAETLVGPHDQLIMMRPTGLAANSYQPQSPLQGDVGENWDPSKYKRRKDVPTGIQVSRSSISEEEEPVMNVTANGEQPENGSGPLSWIGKQLRREGAENGKSSGGAGSNGNGKPADAAVGIQKGDGVYYINSPEFTGGLGKREAVLICGWQDTPFMLELLTDLDRGVDKLPRGSEVILLNMHNTEEISKHVKRLGRWNGLAVRHIKGNPLHIEDLKKVDLGSVKCALVVCDTEWRGCSSSEESGEEHLAAADYLRLDSMILVAQLNIRTALEEQNRPDINIVCEKIAFQGLTRFENREALPLGVSTNFTAYSAKLLTQVAVEPKALVVYSRLHAGCELIVQDSSCMCAEGEELSFLTLQLRAQSVGQVLLGYREIPKKEAAILSVLNPAGEAGRLDKRAWNVGDGRLKLITYKPKGDEKATQQESDNVTERNALASLADV</sequence>
<dbReference type="PANTHER" id="PTHR31563">
    <property type="entry name" value="ION CHANNEL POLLUX-RELATED"/>
    <property type="match status" value="1"/>
</dbReference>
<evidence type="ECO:0000313" key="4">
    <source>
        <dbReference type="EMBL" id="CAL5229603.1"/>
    </source>
</evidence>
<feature type="domain" description="RCK N-terminal" evidence="3">
    <location>
        <begin position="243"/>
        <end position="364"/>
    </location>
</feature>
<keyword evidence="2" id="KW-0812">Transmembrane</keyword>
<name>A0ABP1GIR4_9CHLO</name>